<comment type="caution">
    <text evidence="1">The sequence shown here is derived from an EMBL/GenBank/DDBJ whole genome shotgun (WGS) entry which is preliminary data.</text>
</comment>
<dbReference type="Proteomes" id="UP001589608">
    <property type="component" value="Unassembled WGS sequence"/>
</dbReference>
<dbReference type="Gene3D" id="1.20.1290.10">
    <property type="entry name" value="AhpD-like"/>
    <property type="match status" value="1"/>
</dbReference>
<dbReference type="PANTHER" id="PTHR35446:SF2">
    <property type="entry name" value="CARBOXYMUCONOLACTONE DECARBOXYLASE-LIKE DOMAIN-CONTAINING PROTEIN"/>
    <property type="match status" value="1"/>
</dbReference>
<name>A0ABV5MRG8_9ACTN</name>
<sequence length="194" mass="20320">MIGFLHDPEPSEGADRLYADDLDELGYVMNVSKLWAHAPEVCNDLFALMRKAVGGRLPLRTRAILVVAATSAFGDSYCALAWGEKLTAQAGPGTAAAVVTGADTGLTDAEQALAAWARRVARNPGATTEADVSTLRAAGYSDADIFAMTVFIALRIAFATVNDALGVQPDAQLAGRVPSDLRAAVTFGREPLSP</sequence>
<evidence type="ECO:0000313" key="2">
    <source>
        <dbReference type="Proteomes" id="UP001589608"/>
    </source>
</evidence>
<reference evidence="1 2" key="1">
    <citation type="submission" date="2024-09" db="EMBL/GenBank/DDBJ databases">
        <authorList>
            <person name="Sun Q."/>
            <person name="Mori K."/>
        </authorList>
    </citation>
    <scope>NUCLEOTIDE SEQUENCE [LARGE SCALE GENOMIC DNA]</scope>
    <source>
        <strain evidence="1 2">JCM 3307</strain>
    </source>
</reference>
<organism evidence="1 2">
    <name type="scientific">Dactylosporangium vinaceum</name>
    <dbReference type="NCBI Taxonomy" id="53362"/>
    <lineage>
        <taxon>Bacteria</taxon>
        <taxon>Bacillati</taxon>
        <taxon>Actinomycetota</taxon>
        <taxon>Actinomycetes</taxon>
        <taxon>Micromonosporales</taxon>
        <taxon>Micromonosporaceae</taxon>
        <taxon>Dactylosporangium</taxon>
    </lineage>
</organism>
<evidence type="ECO:0000313" key="1">
    <source>
        <dbReference type="EMBL" id="MFB9451453.1"/>
    </source>
</evidence>
<accession>A0ABV5MRG8</accession>
<protein>
    <submittedName>
        <fullName evidence="1">Carboxymuconolactone decarboxylase family protein</fullName>
    </submittedName>
</protein>
<proteinExistence type="predicted"/>
<dbReference type="InterPro" id="IPR029032">
    <property type="entry name" value="AhpD-like"/>
</dbReference>
<dbReference type="EMBL" id="JBHMCA010000090">
    <property type="protein sequence ID" value="MFB9451453.1"/>
    <property type="molecule type" value="Genomic_DNA"/>
</dbReference>
<gene>
    <name evidence="1" type="ORF">ACFFTR_51035</name>
</gene>
<dbReference type="PANTHER" id="PTHR35446">
    <property type="entry name" value="SI:CH211-175M2.5"/>
    <property type="match status" value="1"/>
</dbReference>
<keyword evidence="2" id="KW-1185">Reference proteome</keyword>
<dbReference type="RefSeq" id="WP_223104306.1">
    <property type="nucleotide sequence ID" value="NZ_CP061913.1"/>
</dbReference>
<dbReference type="SUPFAM" id="SSF69118">
    <property type="entry name" value="AhpD-like"/>
    <property type="match status" value="1"/>
</dbReference>